<accession>A0ABV6ZXN6</accession>
<feature type="domain" description="JmjC" evidence="1">
    <location>
        <begin position="95"/>
        <end position="248"/>
    </location>
</feature>
<evidence type="ECO:0000313" key="3">
    <source>
        <dbReference type="Proteomes" id="UP001595379"/>
    </source>
</evidence>
<protein>
    <recommendedName>
        <fullName evidence="1">JmjC domain-containing protein</fullName>
    </recommendedName>
</protein>
<sequence>MTRVLEPGQFDALARRDFGRAPQAFRHTLHQRSMFDDAALADVLDRYPRDRLGVFTMGGDPVDWRSWRRGRAGNLSGEALLTSVREGRIWLNLRATNDYLEEFDALSGEMFGALEAEIPGLKTFRRDVGLLISSPGAQVFYHLDVPRVTLWHIRGRKRVWLYPARAPYVTAEALERIVLKETAEQFDYRPDFDGGAAVFDLEPGDVLHWPQYAPHRIVNGDSVNVSLSCEFLSPAALVSANAVYADALARRRLGLTPKRRGAWHPASLVKFAVARSAKAMGLEPSPPEPLPPSFAVDLSAPGAVGPLAG</sequence>
<dbReference type="RefSeq" id="WP_343164474.1">
    <property type="nucleotide sequence ID" value="NZ_JBHRSV010000016.1"/>
</dbReference>
<gene>
    <name evidence="2" type="ORF">ACFOOR_08565</name>
</gene>
<dbReference type="SUPFAM" id="SSF51197">
    <property type="entry name" value="Clavaminate synthase-like"/>
    <property type="match status" value="1"/>
</dbReference>
<dbReference type="Gene3D" id="2.60.120.650">
    <property type="entry name" value="Cupin"/>
    <property type="match status" value="1"/>
</dbReference>
<proteinExistence type="predicted"/>
<name>A0ABV6ZXN6_9PROT</name>
<dbReference type="InterPro" id="IPR003347">
    <property type="entry name" value="JmjC_dom"/>
</dbReference>
<dbReference type="PROSITE" id="PS51184">
    <property type="entry name" value="JMJC"/>
    <property type="match status" value="1"/>
</dbReference>
<comment type="caution">
    <text evidence="2">The sequence shown here is derived from an EMBL/GenBank/DDBJ whole genome shotgun (WGS) entry which is preliminary data.</text>
</comment>
<dbReference type="EMBL" id="JBHRSV010000016">
    <property type="protein sequence ID" value="MFC2926157.1"/>
    <property type="molecule type" value="Genomic_DNA"/>
</dbReference>
<keyword evidence="3" id="KW-1185">Reference proteome</keyword>
<dbReference type="Proteomes" id="UP001595379">
    <property type="component" value="Unassembled WGS sequence"/>
</dbReference>
<evidence type="ECO:0000313" key="2">
    <source>
        <dbReference type="EMBL" id="MFC2926157.1"/>
    </source>
</evidence>
<reference evidence="3" key="1">
    <citation type="journal article" date="2019" name="Int. J. Syst. Evol. Microbiol.">
        <title>The Global Catalogue of Microorganisms (GCM) 10K type strain sequencing project: providing services to taxonomists for standard genome sequencing and annotation.</title>
        <authorList>
            <consortium name="The Broad Institute Genomics Platform"/>
            <consortium name="The Broad Institute Genome Sequencing Center for Infectious Disease"/>
            <person name="Wu L."/>
            <person name="Ma J."/>
        </authorList>
    </citation>
    <scope>NUCLEOTIDE SEQUENCE [LARGE SCALE GENOMIC DNA]</scope>
    <source>
        <strain evidence="3">KCTC 52487</strain>
    </source>
</reference>
<evidence type="ECO:0000259" key="1">
    <source>
        <dbReference type="PROSITE" id="PS51184"/>
    </source>
</evidence>
<organism evidence="2 3">
    <name type="scientific">Hyphobacterium vulgare</name>
    <dbReference type="NCBI Taxonomy" id="1736751"/>
    <lineage>
        <taxon>Bacteria</taxon>
        <taxon>Pseudomonadati</taxon>
        <taxon>Pseudomonadota</taxon>
        <taxon>Alphaproteobacteria</taxon>
        <taxon>Maricaulales</taxon>
        <taxon>Maricaulaceae</taxon>
        <taxon>Hyphobacterium</taxon>
    </lineage>
</organism>